<evidence type="ECO:0000313" key="4">
    <source>
        <dbReference type="EMBL" id="TQL86378.1"/>
    </source>
</evidence>
<comment type="cofactor">
    <cofactor evidence="3">
        <name>Mg(2+)</name>
        <dbReference type="ChEBI" id="CHEBI:18420"/>
    </cofactor>
</comment>
<gene>
    <name evidence="4" type="ORF">FB560_2035</name>
</gene>
<accession>A0A543BNK8</accession>
<comment type="caution">
    <text evidence="4">The sequence shown here is derived from an EMBL/GenBank/DDBJ whole genome shotgun (WGS) entry which is preliminary data.</text>
</comment>
<comment type="similarity">
    <text evidence="3">Belongs to the trehalose phosphatase family.</text>
</comment>
<keyword evidence="3" id="KW-0460">Magnesium</keyword>
<dbReference type="InterPro" id="IPR036412">
    <property type="entry name" value="HAD-like_sf"/>
</dbReference>
<dbReference type="InterPro" id="IPR023214">
    <property type="entry name" value="HAD_sf"/>
</dbReference>
<dbReference type="Gene3D" id="3.40.50.1000">
    <property type="entry name" value="HAD superfamily/HAD-like"/>
    <property type="match status" value="1"/>
</dbReference>
<sequence>MTRVWTPGAPDADVSAVAATERLVVALDFDGTASPLVPDPMAARALPEVAAQVARLAALPNTVVAYVSGRSLHDLREITEHEDDSLIVLAGSHGAQYWFPGDGEADAAGDPTDDGAREELWAAARPIIERYEGAEFEPKTFGMGVHTRRADREVEKQVFAEIDALVAERFPHWRRRAGHRVLEFSSRTEGKDAAMATLRERLGATGIVFAGDDVTDEDAMRVLGDGDLGVRVGPGESAAAIRVENPQQMALLLEALADERAALQE</sequence>
<name>A0A543BNK8_9MICO</name>
<dbReference type="EC" id="3.1.3.12" evidence="3"/>
<protein>
    <recommendedName>
        <fullName evidence="3">Trehalose 6-phosphate phosphatase</fullName>
        <ecNumber evidence="3">3.1.3.12</ecNumber>
    </recommendedName>
</protein>
<keyword evidence="1 3" id="KW-0378">Hydrolase</keyword>
<dbReference type="Pfam" id="PF02358">
    <property type="entry name" value="Trehalose_PPase"/>
    <property type="match status" value="1"/>
</dbReference>
<dbReference type="EMBL" id="VFOX01000001">
    <property type="protein sequence ID" value="TQL86378.1"/>
    <property type="molecule type" value="Genomic_DNA"/>
</dbReference>
<keyword evidence="5" id="KW-1185">Reference proteome</keyword>
<dbReference type="RefSeq" id="WP_188895151.1">
    <property type="nucleotide sequence ID" value="NZ_VFOX01000001.1"/>
</dbReference>
<comment type="catalytic activity">
    <reaction evidence="3">
        <text>alpha,alpha-trehalose 6-phosphate + H2O = alpha,alpha-trehalose + phosphate</text>
        <dbReference type="Rhea" id="RHEA:23420"/>
        <dbReference type="ChEBI" id="CHEBI:15377"/>
        <dbReference type="ChEBI" id="CHEBI:16551"/>
        <dbReference type="ChEBI" id="CHEBI:43474"/>
        <dbReference type="ChEBI" id="CHEBI:58429"/>
        <dbReference type="EC" id="3.1.3.12"/>
    </reaction>
</comment>
<reference evidence="4 5" key="1">
    <citation type="submission" date="2019-06" db="EMBL/GenBank/DDBJ databases">
        <title>Sequencing the genomes of 1000 actinobacteria strains.</title>
        <authorList>
            <person name="Klenk H.-P."/>
        </authorList>
    </citation>
    <scope>NUCLEOTIDE SEQUENCE [LARGE SCALE GENOMIC DNA]</scope>
    <source>
        <strain evidence="4 5">DSM 20169</strain>
    </source>
</reference>
<evidence type="ECO:0000256" key="3">
    <source>
        <dbReference type="RuleBase" id="RU361117"/>
    </source>
</evidence>
<dbReference type="SUPFAM" id="SSF56784">
    <property type="entry name" value="HAD-like"/>
    <property type="match status" value="1"/>
</dbReference>
<comment type="function">
    <text evidence="2 3">Removes the phosphate from trehalose 6-phosphate to produce free trehalose.</text>
</comment>
<dbReference type="AlphaFoldDB" id="A0A543BNK8"/>
<dbReference type="GO" id="GO:0005992">
    <property type="term" value="P:trehalose biosynthetic process"/>
    <property type="evidence" value="ECO:0007669"/>
    <property type="project" value="UniProtKB-UniPathway"/>
</dbReference>
<dbReference type="InterPro" id="IPR044651">
    <property type="entry name" value="OTSB-like"/>
</dbReference>
<dbReference type="UniPathway" id="UPA00299"/>
<evidence type="ECO:0000256" key="2">
    <source>
        <dbReference type="ARBA" id="ARBA00024179"/>
    </source>
</evidence>
<dbReference type="Gene3D" id="3.30.70.1020">
    <property type="entry name" value="Trehalose-6-phosphate phosphatase related protein, domain 2"/>
    <property type="match status" value="1"/>
</dbReference>
<dbReference type="GO" id="GO:0046872">
    <property type="term" value="F:metal ion binding"/>
    <property type="evidence" value="ECO:0007669"/>
    <property type="project" value="UniProtKB-KW"/>
</dbReference>
<dbReference type="InterPro" id="IPR003337">
    <property type="entry name" value="Trehalose_PPase"/>
</dbReference>
<dbReference type="NCBIfam" id="TIGR00685">
    <property type="entry name" value="T6PP"/>
    <property type="match status" value="1"/>
</dbReference>
<dbReference type="GO" id="GO:0004805">
    <property type="term" value="F:trehalose-phosphatase activity"/>
    <property type="evidence" value="ECO:0007669"/>
    <property type="project" value="UniProtKB-EC"/>
</dbReference>
<dbReference type="PANTHER" id="PTHR43768:SF3">
    <property type="entry name" value="TREHALOSE 6-PHOSPHATE PHOSPHATASE"/>
    <property type="match status" value="1"/>
</dbReference>
<proteinExistence type="inferred from homology"/>
<dbReference type="PANTHER" id="PTHR43768">
    <property type="entry name" value="TREHALOSE 6-PHOSPHATE PHOSPHATASE"/>
    <property type="match status" value="1"/>
</dbReference>
<evidence type="ECO:0000256" key="1">
    <source>
        <dbReference type="ARBA" id="ARBA00022801"/>
    </source>
</evidence>
<organism evidence="4 5">
    <name type="scientific">Microbacterium saperdae</name>
    <dbReference type="NCBI Taxonomy" id="69368"/>
    <lineage>
        <taxon>Bacteria</taxon>
        <taxon>Bacillati</taxon>
        <taxon>Actinomycetota</taxon>
        <taxon>Actinomycetes</taxon>
        <taxon>Micrococcales</taxon>
        <taxon>Microbacteriaceae</taxon>
        <taxon>Microbacterium</taxon>
    </lineage>
</organism>
<evidence type="ECO:0000313" key="5">
    <source>
        <dbReference type="Proteomes" id="UP000317209"/>
    </source>
</evidence>
<keyword evidence="3" id="KW-0479">Metal-binding</keyword>
<comment type="pathway">
    <text evidence="3">Glycan biosynthesis; trehalose biosynthesis.</text>
</comment>
<dbReference type="Proteomes" id="UP000317209">
    <property type="component" value="Unassembled WGS sequence"/>
</dbReference>